<evidence type="ECO:0000256" key="2">
    <source>
        <dbReference type="ARBA" id="ARBA00006498"/>
    </source>
</evidence>
<keyword evidence="10" id="KW-1015">Disulfide bond</keyword>
<feature type="disulfide bond" evidence="10">
    <location>
        <begin position="28"/>
        <end position="71"/>
    </location>
</feature>
<evidence type="ECO:0000256" key="7">
    <source>
        <dbReference type="ARBA" id="ARBA00023128"/>
    </source>
</evidence>
<evidence type="ECO:0000313" key="12">
    <source>
        <dbReference type="Proteomes" id="UP000887565"/>
    </source>
</evidence>
<evidence type="ECO:0000259" key="11">
    <source>
        <dbReference type="Pfam" id="PF02320"/>
    </source>
</evidence>
<evidence type="ECO:0000256" key="5">
    <source>
        <dbReference type="ARBA" id="ARBA00022792"/>
    </source>
</evidence>
<evidence type="ECO:0000256" key="10">
    <source>
        <dbReference type="PIRSR" id="PIRSR000019-1"/>
    </source>
</evidence>
<dbReference type="WBParaSite" id="nRc.2.0.1.t24764-RA">
    <property type="protein sequence ID" value="nRc.2.0.1.t24764-RA"/>
    <property type="gene ID" value="nRc.2.0.1.g24764"/>
</dbReference>
<keyword evidence="3 9" id="KW-0813">Transport</keyword>
<dbReference type="GO" id="GO:0005743">
    <property type="term" value="C:mitochondrial inner membrane"/>
    <property type="evidence" value="ECO:0007669"/>
    <property type="project" value="UniProtKB-SubCell"/>
</dbReference>
<evidence type="ECO:0000256" key="9">
    <source>
        <dbReference type="PIRNR" id="PIRNR000019"/>
    </source>
</evidence>
<comment type="similarity">
    <text evidence="2 9">Belongs to the UQCRH/QCR6 family.</text>
</comment>
<organism evidence="12 13">
    <name type="scientific">Romanomermis culicivorax</name>
    <name type="common">Nematode worm</name>
    <dbReference type="NCBI Taxonomy" id="13658"/>
    <lineage>
        <taxon>Eukaryota</taxon>
        <taxon>Metazoa</taxon>
        <taxon>Ecdysozoa</taxon>
        <taxon>Nematoda</taxon>
        <taxon>Enoplea</taxon>
        <taxon>Dorylaimia</taxon>
        <taxon>Mermithida</taxon>
        <taxon>Mermithoidea</taxon>
        <taxon>Mermithidae</taxon>
        <taxon>Romanomermis</taxon>
    </lineage>
</organism>
<dbReference type="PIRSF" id="PIRSF000019">
    <property type="entry name" value="Bc1_11K"/>
    <property type="match status" value="1"/>
</dbReference>
<dbReference type="GO" id="GO:0006122">
    <property type="term" value="P:mitochondrial electron transport, ubiquinol to cytochrome c"/>
    <property type="evidence" value="ECO:0007669"/>
    <property type="project" value="InterPro"/>
</dbReference>
<reference evidence="13" key="1">
    <citation type="submission" date="2022-11" db="UniProtKB">
        <authorList>
            <consortium name="WormBaseParasite"/>
        </authorList>
    </citation>
    <scope>IDENTIFICATION</scope>
</reference>
<dbReference type="InterPro" id="IPR036811">
    <property type="entry name" value="Ubol_cytC_Rdtase_hinge_dom_sf"/>
</dbReference>
<evidence type="ECO:0000256" key="6">
    <source>
        <dbReference type="ARBA" id="ARBA00022982"/>
    </source>
</evidence>
<dbReference type="Gene3D" id="1.10.287.20">
    <property type="entry name" value="Ubiquinol-cytochrome C reductase hinge domain"/>
    <property type="match status" value="1"/>
</dbReference>
<feature type="domain" description="Ubiquinol-cytochrome C reductase hinge" evidence="11">
    <location>
        <begin position="19"/>
        <end position="73"/>
    </location>
</feature>
<comment type="function">
    <text evidence="9">Component of the ubiquinol-cytochrome c oxidoreductase, a multisubunit transmembrane complex that is part of the mitochondrial electron transport chain which drives oxidative phosphorylation.</text>
</comment>
<keyword evidence="12" id="KW-1185">Reference proteome</keyword>
<dbReference type="OMA" id="CHQEMVD"/>
<keyword evidence="7 9" id="KW-0496">Mitochondrion</keyword>
<keyword evidence="8 9" id="KW-0472">Membrane</keyword>
<evidence type="ECO:0000313" key="13">
    <source>
        <dbReference type="WBParaSite" id="nRc.2.0.1.t24764-RA"/>
    </source>
</evidence>
<protein>
    <recommendedName>
        <fullName evidence="9">Cytochrome b-c1 complex subunit 6</fullName>
    </recommendedName>
</protein>
<feature type="disulfide bond" evidence="10">
    <location>
        <begin position="43"/>
        <end position="57"/>
    </location>
</feature>
<keyword evidence="6 9" id="KW-0249">Electron transport</keyword>
<comment type="subcellular location">
    <subcellularLocation>
        <location evidence="1">Mitochondrion inner membrane</location>
        <topology evidence="1">Peripheral membrane protein</topology>
        <orientation evidence="1">Intermembrane side</orientation>
    </subcellularLocation>
</comment>
<dbReference type="AlphaFoldDB" id="A0A915JEZ6"/>
<dbReference type="Proteomes" id="UP000887565">
    <property type="component" value="Unplaced"/>
</dbReference>
<evidence type="ECO:0000256" key="8">
    <source>
        <dbReference type="ARBA" id="ARBA00023136"/>
    </source>
</evidence>
<dbReference type="PANTHER" id="PTHR15336:SF0">
    <property type="entry name" value="CYTOCHROME B-C1 COMPLEX SUBUNIT 6, MITOCHONDRIAL"/>
    <property type="match status" value="1"/>
</dbReference>
<keyword evidence="5 9" id="KW-0999">Mitochondrion inner membrane</keyword>
<name>A0A915JEZ6_ROMCU</name>
<dbReference type="SUPFAM" id="SSF81531">
    <property type="entry name" value="Non-heme 11 kDa protein of cytochrome bc1 complex (Ubiquinol-cytochrome c reductase)"/>
    <property type="match status" value="1"/>
</dbReference>
<dbReference type="Pfam" id="PF02320">
    <property type="entry name" value="UCR_hinge"/>
    <property type="match status" value="1"/>
</dbReference>
<accession>A0A915JEZ6</accession>
<evidence type="ECO:0000256" key="3">
    <source>
        <dbReference type="ARBA" id="ARBA00022448"/>
    </source>
</evidence>
<dbReference type="InterPro" id="IPR023184">
    <property type="entry name" value="Ubol_cytC_Rdtase_hinge_dom"/>
</dbReference>
<sequence length="95" mass="10961">HASEANLNYLPSRLEEVVDPLPALREKCTEHHCMNFKELLDQCTERVTSKKKTSETCHQEMVDLIHCVDHCKSNHSDVSLQESARAMPQLFKKLK</sequence>
<evidence type="ECO:0000256" key="1">
    <source>
        <dbReference type="ARBA" id="ARBA00004137"/>
    </source>
</evidence>
<evidence type="ECO:0000256" key="4">
    <source>
        <dbReference type="ARBA" id="ARBA00022660"/>
    </source>
</evidence>
<keyword evidence="4 9" id="KW-0679">Respiratory chain</keyword>
<dbReference type="PANTHER" id="PTHR15336">
    <property type="entry name" value="UBIQUINOL-CYTOCHROME C REDUCTASE COMPLEX 7.8 KDA PROTEIN"/>
    <property type="match status" value="1"/>
</dbReference>
<proteinExistence type="inferred from homology"/>
<dbReference type="InterPro" id="IPR003422">
    <property type="entry name" value="Cyt_b-c1_6"/>
</dbReference>